<dbReference type="Gene3D" id="1.10.10.10">
    <property type="entry name" value="Winged helix-like DNA-binding domain superfamily/Winged helix DNA-binding domain"/>
    <property type="match status" value="1"/>
</dbReference>
<proteinExistence type="predicted"/>
<keyword evidence="1 2" id="KW-0238">DNA-binding</keyword>
<dbReference type="SUPFAM" id="SSF52540">
    <property type="entry name" value="P-loop containing nucleoside triphosphate hydrolases"/>
    <property type="match status" value="1"/>
</dbReference>
<organism evidence="4 5">
    <name type="scientific">Halomonas urmiana</name>
    <dbReference type="NCBI Taxonomy" id="490901"/>
    <lineage>
        <taxon>Bacteria</taxon>
        <taxon>Pseudomonadati</taxon>
        <taxon>Pseudomonadota</taxon>
        <taxon>Gammaproteobacteria</taxon>
        <taxon>Oceanospirillales</taxon>
        <taxon>Halomonadaceae</taxon>
        <taxon>Halomonas</taxon>
    </lineage>
</organism>
<dbReference type="GO" id="GO:0003677">
    <property type="term" value="F:DNA binding"/>
    <property type="evidence" value="ECO:0007669"/>
    <property type="project" value="UniProtKB-UniRule"/>
</dbReference>
<reference evidence="4 5" key="1">
    <citation type="journal article" date="2007" name="Int. J. Syst. Evol. Microbiol.">
        <title>Halomonas saccharevitans sp. nov., Halomonas arcis sp. nov. and Halomonas subterranea sp. nov., halophilic bacteria isolated from hypersaline environments of China.</title>
        <authorList>
            <person name="Xu X.W."/>
            <person name="Wu Y.H."/>
            <person name="Zhou Z."/>
            <person name="Wang C.S."/>
            <person name="Zhou Y.G."/>
            <person name="Zhang H.B."/>
            <person name="Wang Y."/>
            <person name="Wu M."/>
        </authorList>
    </citation>
    <scope>NUCLEOTIDE SEQUENCE [LARGE SCALE GENOMIC DNA]</scope>
    <source>
        <strain evidence="4 5">TBZ3</strain>
    </source>
</reference>
<dbReference type="PROSITE" id="PS51755">
    <property type="entry name" value="OMPR_PHOB"/>
    <property type="match status" value="1"/>
</dbReference>
<dbReference type="InterPro" id="IPR036388">
    <property type="entry name" value="WH-like_DNA-bd_sf"/>
</dbReference>
<evidence type="ECO:0000256" key="2">
    <source>
        <dbReference type="PROSITE-ProRule" id="PRU01091"/>
    </source>
</evidence>
<dbReference type="OrthoDB" id="8430416at2"/>
<comment type="caution">
    <text evidence="4">The sequence shown here is derived from an EMBL/GenBank/DDBJ whole genome shotgun (WGS) entry which is preliminary data.</text>
</comment>
<dbReference type="InterPro" id="IPR016032">
    <property type="entry name" value="Sig_transdc_resp-reg_C-effctor"/>
</dbReference>
<protein>
    <submittedName>
        <fullName evidence="4">NACHT domain-containing protein</fullName>
    </submittedName>
</protein>
<dbReference type="SMART" id="SM00862">
    <property type="entry name" value="Trans_reg_C"/>
    <property type="match status" value="1"/>
</dbReference>
<name>A0A5R8MJU7_9GAMM</name>
<dbReference type="Pfam" id="PF05729">
    <property type="entry name" value="NACHT"/>
    <property type="match status" value="1"/>
</dbReference>
<feature type="domain" description="OmpR/PhoB-type" evidence="3">
    <location>
        <begin position="548"/>
        <end position="646"/>
    </location>
</feature>
<dbReference type="RefSeq" id="WP_138180446.1">
    <property type="nucleotide sequence ID" value="NZ_VBUI01000007.1"/>
</dbReference>
<dbReference type="InterPro" id="IPR001867">
    <property type="entry name" value="OmpR/PhoB-type_DNA-bd"/>
</dbReference>
<dbReference type="GO" id="GO:0000160">
    <property type="term" value="P:phosphorelay signal transduction system"/>
    <property type="evidence" value="ECO:0007669"/>
    <property type="project" value="InterPro"/>
</dbReference>
<evidence type="ECO:0000259" key="3">
    <source>
        <dbReference type="PROSITE" id="PS51755"/>
    </source>
</evidence>
<dbReference type="CDD" id="cd00383">
    <property type="entry name" value="trans_reg_C"/>
    <property type="match status" value="1"/>
</dbReference>
<dbReference type="Gene3D" id="3.40.50.300">
    <property type="entry name" value="P-loop containing nucleotide triphosphate hydrolases"/>
    <property type="match status" value="1"/>
</dbReference>
<dbReference type="SUPFAM" id="SSF46894">
    <property type="entry name" value="C-terminal effector domain of the bipartite response regulators"/>
    <property type="match status" value="1"/>
</dbReference>
<dbReference type="InterPro" id="IPR027417">
    <property type="entry name" value="P-loop_NTPase"/>
</dbReference>
<dbReference type="Pfam" id="PF00486">
    <property type="entry name" value="Trans_reg_C"/>
    <property type="match status" value="1"/>
</dbReference>
<feature type="DNA-binding region" description="OmpR/PhoB-type" evidence="2">
    <location>
        <begin position="548"/>
        <end position="646"/>
    </location>
</feature>
<keyword evidence="5" id="KW-1185">Reference proteome</keyword>
<gene>
    <name evidence="4" type="ORF">FEI13_06200</name>
</gene>
<evidence type="ECO:0000256" key="1">
    <source>
        <dbReference type="ARBA" id="ARBA00023125"/>
    </source>
</evidence>
<dbReference type="AlphaFoldDB" id="A0A5R8MJU7"/>
<dbReference type="InterPro" id="IPR007111">
    <property type="entry name" value="NACHT_NTPase"/>
</dbReference>
<evidence type="ECO:0000313" key="5">
    <source>
        <dbReference type="Proteomes" id="UP000306973"/>
    </source>
</evidence>
<dbReference type="EMBL" id="VBUI01000007">
    <property type="protein sequence ID" value="TLF52114.1"/>
    <property type="molecule type" value="Genomic_DNA"/>
</dbReference>
<accession>A0A5R8MJU7</accession>
<dbReference type="GO" id="GO:0006355">
    <property type="term" value="P:regulation of DNA-templated transcription"/>
    <property type="evidence" value="ECO:0007669"/>
    <property type="project" value="InterPro"/>
</dbReference>
<sequence length="657" mass="72401">MAGLEHAFSGPDDMLVGRETELAHLATLLDETGPAVMWVQGVAGIGKSTLLGRFMRDAARGGARGLWLNGREVEPTPEGFLTALGEAAQTRLDQPRDLAELVHVQQRAPLVIVVDAAESLRLLDTWLRDCLVPQLPRGARLLLAGRHWPATGWLDGLTGREVRVLSLGPLTMSSALQLLERRGFPGVQAAALARRLHGNPLAIQLAAATLPARPDFRLPEASLQHLMDALTDLYLADISDPLLRRLLEGASVIRRITEPLLQAMFPGISSDDAYARLRTLDLIEALPDGLVLHEVVSEALKRSLLARDPRRHSHYRRRAWQALVAQSTTSGRSELWRYTADLLYLIENPVVREAFFPSNRPELVVEPARSDDAASLHAVLARHEGPEGAHALWRWWQVMPEAFLVVRDAVGRCQGFCCRFDSQQAPPGCLADDPVTAAWGRALRDSPLPDGQRALFIRRWLGHDDGECPGEVQAACWLALKRDYMEMRPALRRAYLVLADPAPYSAVAKTLGFQPLAHTVPVDGLEHTSAVLDFGPRSVDGWLARLAAGELGLQDDTAWLDRQAHELVRRDRRVALTPLEFGVLVYLVDHDGEAVSRTRLLEAVWGSDYQGWSNKVDAVVVGVRRKLGEEASCIETVTGVGYRFLSTGISQSECARP</sequence>
<dbReference type="Proteomes" id="UP000306973">
    <property type="component" value="Unassembled WGS sequence"/>
</dbReference>
<evidence type="ECO:0000313" key="4">
    <source>
        <dbReference type="EMBL" id="TLF52114.1"/>
    </source>
</evidence>